<gene>
    <name evidence="2" type="ORF">M422DRAFT_251626</name>
</gene>
<dbReference type="HOGENOM" id="CLU_790287_0_0_1"/>
<evidence type="ECO:0000313" key="2">
    <source>
        <dbReference type="EMBL" id="KIJ44987.1"/>
    </source>
</evidence>
<accession>A0A0C9VRH2</accession>
<reference evidence="2 3" key="1">
    <citation type="submission" date="2014-06" db="EMBL/GenBank/DDBJ databases">
        <title>Evolutionary Origins and Diversification of the Mycorrhizal Mutualists.</title>
        <authorList>
            <consortium name="DOE Joint Genome Institute"/>
            <consortium name="Mycorrhizal Genomics Consortium"/>
            <person name="Kohler A."/>
            <person name="Kuo A."/>
            <person name="Nagy L.G."/>
            <person name="Floudas D."/>
            <person name="Copeland A."/>
            <person name="Barry K.W."/>
            <person name="Cichocki N."/>
            <person name="Veneault-Fourrey C."/>
            <person name="LaButti K."/>
            <person name="Lindquist E.A."/>
            <person name="Lipzen A."/>
            <person name="Lundell T."/>
            <person name="Morin E."/>
            <person name="Murat C."/>
            <person name="Riley R."/>
            <person name="Ohm R."/>
            <person name="Sun H."/>
            <person name="Tunlid A."/>
            <person name="Henrissat B."/>
            <person name="Grigoriev I.V."/>
            <person name="Hibbett D.S."/>
            <person name="Martin F."/>
        </authorList>
    </citation>
    <scope>NUCLEOTIDE SEQUENCE [LARGE SCALE GENOMIC DNA]</scope>
    <source>
        <strain evidence="2 3">SS14</strain>
    </source>
</reference>
<dbReference type="EMBL" id="KN837114">
    <property type="protein sequence ID" value="KIJ44987.1"/>
    <property type="molecule type" value="Genomic_DNA"/>
</dbReference>
<feature type="region of interest" description="Disordered" evidence="1">
    <location>
        <begin position="76"/>
        <end position="102"/>
    </location>
</feature>
<proteinExistence type="predicted"/>
<sequence length="351" mass="39750">MQSDCEPIDIRPDQRRCHWCGDILPYQRFDKHVKACSKKHSQTEAHSTLSTSFTVKVPVNTVDTASVIEEHTMGFEDFDTDLGNDNEIESEDDAETHPSSLDTVSQAPSMFIQIFHHPHSGKHAPTIINFDSPLTNSTSVSNSSHDFKFIEEAVTECLRPKTIDKMLNGYHGGWAKNTSLTVRNHKDVTLSLAAARKFGIEFQDAKVSHEFQGHLHTFHFKFRDPWDWILDIITDTTLSEKIMWFPVQKFLNDGYRIIRIYDDLNSGNLWWDIQSSLPREEGMPHCFLPLHLWLDKSNVSTTVKMHPIIIRPGFLPSAIRNGSGNGGGMLIGYMPIVGNPNESSEVEDDSA</sequence>
<dbReference type="InterPro" id="IPR041078">
    <property type="entry name" value="Plavaka"/>
</dbReference>
<organism evidence="2 3">
    <name type="scientific">Sphaerobolus stellatus (strain SS14)</name>
    <dbReference type="NCBI Taxonomy" id="990650"/>
    <lineage>
        <taxon>Eukaryota</taxon>
        <taxon>Fungi</taxon>
        <taxon>Dikarya</taxon>
        <taxon>Basidiomycota</taxon>
        <taxon>Agaricomycotina</taxon>
        <taxon>Agaricomycetes</taxon>
        <taxon>Phallomycetidae</taxon>
        <taxon>Geastrales</taxon>
        <taxon>Sphaerobolaceae</taxon>
        <taxon>Sphaerobolus</taxon>
    </lineage>
</organism>
<dbReference type="Pfam" id="PF18759">
    <property type="entry name" value="Plavaka"/>
    <property type="match status" value="1"/>
</dbReference>
<evidence type="ECO:0000256" key="1">
    <source>
        <dbReference type="SAM" id="MobiDB-lite"/>
    </source>
</evidence>
<dbReference type="OrthoDB" id="3239511at2759"/>
<name>A0A0C9VRH2_SPHS4</name>
<dbReference type="Proteomes" id="UP000054279">
    <property type="component" value="Unassembled WGS sequence"/>
</dbReference>
<protein>
    <submittedName>
        <fullName evidence="2">Uncharacterized protein</fullName>
    </submittedName>
</protein>
<feature type="compositionally biased region" description="Acidic residues" evidence="1">
    <location>
        <begin position="76"/>
        <end position="94"/>
    </location>
</feature>
<evidence type="ECO:0000313" key="3">
    <source>
        <dbReference type="Proteomes" id="UP000054279"/>
    </source>
</evidence>
<keyword evidence="3" id="KW-1185">Reference proteome</keyword>
<dbReference type="AlphaFoldDB" id="A0A0C9VRH2"/>